<dbReference type="InterPro" id="IPR029052">
    <property type="entry name" value="Metallo-depent_PP-like"/>
</dbReference>
<evidence type="ECO:0000259" key="3">
    <source>
        <dbReference type="Pfam" id="PF16370"/>
    </source>
</evidence>
<keyword evidence="1" id="KW-0732">Signal</keyword>
<evidence type="ECO:0000259" key="2">
    <source>
        <dbReference type="Pfam" id="PF00149"/>
    </source>
</evidence>
<dbReference type="Proteomes" id="UP001221924">
    <property type="component" value="Unassembled WGS sequence"/>
</dbReference>
<dbReference type="SUPFAM" id="SSF56300">
    <property type="entry name" value="Metallo-dependent phosphatases"/>
    <property type="match status" value="1"/>
</dbReference>
<sequence>MKSIRFLSLLLLLNLFAAGGYAADHPVKKEIAVSGVVTDTQKQPVAGVVVTDGVNFTQTDDKGRYQLVSDPAQSKFVYLSVPADYKTNVENALPVGYYARIDAKKKKNRCDFSLVKREQPVQDFTFIAISDPQARNEEQLDRFASETVVDLKETLKQLSSQEVYGMVLGDIVWDVMPLYDSYKKVISDLDLTMYHVIGNHDFDQQYTALSLATNKEEYGESVFGDHFGPTDYSLNVGKVHIISMKDIDYKGKKKYTEQFTPEQLEWLKKDLSYVKPGTTVLLNLHAPTANSTGRGGANARNAEQLFEILKDYKTHIFVGHTHFYENRIVTPVIYEHNIGAACGAWWAGDVNRCGAPNGYLVVNVTGDDISWQYKATGRPFDYQFRVYKPGEFQSQPKYLVVNVWDYDPAWKLSYYEDGVEKPGVMEAFDDEDQDYITMKEGKATGYHTSHLFRVRPTDKAKSVKIVATNRFGQSFTQTVDLKWGQ</sequence>
<name>A0AAW6M717_9BACE</name>
<dbReference type="PANTHER" id="PTHR43143">
    <property type="entry name" value="METALLOPHOSPHOESTERASE, CALCINEURIN SUPERFAMILY"/>
    <property type="match status" value="1"/>
</dbReference>
<protein>
    <submittedName>
        <fullName evidence="5">Calcineurin-like phosphoesterase family protein</fullName>
    </submittedName>
</protein>
<dbReference type="InterPro" id="IPR008969">
    <property type="entry name" value="CarboxyPept-like_regulatory"/>
</dbReference>
<dbReference type="SUPFAM" id="SSF49464">
    <property type="entry name" value="Carboxypeptidase regulatory domain-like"/>
    <property type="match status" value="1"/>
</dbReference>
<dbReference type="InterPro" id="IPR051918">
    <property type="entry name" value="STPP_CPPED1"/>
</dbReference>
<dbReference type="AlphaFoldDB" id="A0AAW6M717"/>
<gene>
    <name evidence="5" type="ORF">PZH42_16710</name>
</gene>
<comment type="caution">
    <text evidence="5">The sequence shown here is derived from an EMBL/GenBank/DDBJ whole genome shotgun (WGS) entry which is preliminary data.</text>
</comment>
<accession>A0AAW6M717</accession>
<proteinExistence type="predicted"/>
<evidence type="ECO:0000259" key="4">
    <source>
        <dbReference type="Pfam" id="PF16371"/>
    </source>
</evidence>
<dbReference type="Pfam" id="PF16371">
    <property type="entry name" value="MetallophosN"/>
    <property type="match status" value="1"/>
</dbReference>
<dbReference type="Pfam" id="PF16370">
    <property type="entry name" value="MetallophosC"/>
    <property type="match status" value="1"/>
</dbReference>
<dbReference type="RefSeq" id="WP_149927156.1">
    <property type="nucleotide sequence ID" value="NZ_CAXKYC010000045.1"/>
</dbReference>
<dbReference type="Pfam" id="PF00149">
    <property type="entry name" value="Metallophos"/>
    <property type="match status" value="1"/>
</dbReference>
<evidence type="ECO:0000256" key="1">
    <source>
        <dbReference type="SAM" id="SignalP"/>
    </source>
</evidence>
<dbReference type="Gene3D" id="3.60.21.10">
    <property type="match status" value="1"/>
</dbReference>
<evidence type="ECO:0000313" key="5">
    <source>
        <dbReference type="EMBL" id="MDE8695752.1"/>
    </source>
</evidence>
<feature type="domain" description="Calcineurin-like phosphoesterase" evidence="2">
    <location>
        <begin position="125"/>
        <end position="323"/>
    </location>
</feature>
<evidence type="ECO:0000313" key="6">
    <source>
        <dbReference type="Proteomes" id="UP001221924"/>
    </source>
</evidence>
<dbReference type="InterPro" id="IPR032285">
    <property type="entry name" value="Metallophos_N"/>
</dbReference>
<reference evidence="5" key="1">
    <citation type="submission" date="2023-03" db="EMBL/GenBank/DDBJ databases">
        <title>DFI Biobank Strains.</title>
        <authorList>
            <person name="Mostad J."/>
            <person name="Paddock L."/>
            <person name="Medina S."/>
            <person name="Waligurski E."/>
            <person name="Barat B."/>
            <person name="Smith R."/>
            <person name="Burgo V."/>
            <person name="Metcalfe C."/>
            <person name="Woodson C."/>
            <person name="Sundararajan A."/>
            <person name="Ramaswamy R."/>
            <person name="Lin H."/>
            <person name="Pamer E.G."/>
        </authorList>
    </citation>
    <scope>NUCLEOTIDE SEQUENCE</scope>
    <source>
        <strain evidence="5">DFI.9.5</strain>
    </source>
</reference>
<feature type="domain" description="Calcineurin-like phosphoesterase N-terminal" evidence="4">
    <location>
        <begin position="35"/>
        <end position="114"/>
    </location>
</feature>
<feature type="signal peptide" evidence="1">
    <location>
        <begin position="1"/>
        <end position="22"/>
    </location>
</feature>
<dbReference type="InterPro" id="IPR032288">
    <property type="entry name" value="Metallophos_C"/>
</dbReference>
<dbReference type="InterPro" id="IPR004843">
    <property type="entry name" value="Calcineurin-like_PHP"/>
</dbReference>
<organism evidence="5 6">
    <name type="scientific">Bacteroides cellulosilyticus</name>
    <dbReference type="NCBI Taxonomy" id="246787"/>
    <lineage>
        <taxon>Bacteria</taxon>
        <taxon>Pseudomonadati</taxon>
        <taxon>Bacteroidota</taxon>
        <taxon>Bacteroidia</taxon>
        <taxon>Bacteroidales</taxon>
        <taxon>Bacteroidaceae</taxon>
        <taxon>Bacteroides</taxon>
    </lineage>
</organism>
<feature type="chain" id="PRO_5043409089" evidence="1">
    <location>
        <begin position="23"/>
        <end position="485"/>
    </location>
</feature>
<dbReference type="GO" id="GO:0016787">
    <property type="term" value="F:hydrolase activity"/>
    <property type="evidence" value="ECO:0007669"/>
    <property type="project" value="InterPro"/>
</dbReference>
<dbReference type="EMBL" id="JARFID010000018">
    <property type="protein sequence ID" value="MDE8695752.1"/>
    <property type="molecule type" value="Genomic_DNA"/>
</dbReference>
<dbReference type="PANTHER" id="PTHR43143:SF1">
    <property type="entry name" value="SERINE_THREONINE-PROTEIN PHOSPHATASE CPPED1"/>
    <property type="match status" value="1"/>
</dbReference>
<feature type="domain" description="Calcineurin-like phosphoesterase C-terminal" evidence="3">
    <location>
        <begin position="335"/>
        <end position="475"/>
    </location>
</feature>